<evidence type="ECO:0000313" key="2">
    <source>
        <dbReference type="EMBL" id="KOX72287.1"/>
    </source>
</evidence>
<sequence>MHRHSKYRIYKCVVAAEPEFMANIRENRAIRLYTRECYSDHIIMALINNIIESCIIALEFLFKIMMLFIASRSYRSFGKTIGSLENLLDNYESFGTIGSLENHLDNYRSFGKTIGSLENHLDNYGSFGTIGSLENHLDNYRSFGKAIGSLENLLDNYESFGTIGSLENLDNYESFGTIGSLENLLEILFSDVTL</sequence>
<dbReference type="Proteomes" id="UP000053105">
    <property type="component" value="Unassembled WGS sequence"/>
</dbReference>
<proteinExistence type="predicted"/>
<feature type="transmembrane region" description="Helical" evidence="1">
    <location>
        <begin position="42"/>
        <end position="69"/>
    </location>
</feature>
<name>A0A0M8ZWD7_9HYME</name>
<keyword evidence="1" id="KW-1133">Transmembrane helix</keyword>
<reference evidence="2 3" key="1">
    <citation type="submission" date="2015-07" db="EMBL/GenBank/DDBJ databases">
        <title>The genome of Melipona quadrifasciata.</title>
        <authorList>
            <person name="Pan H."/>
            <person name="Kapheim K."/>
        </authorList>
    </citation>
    <scope>NUCLEOTIDE SEQUENCE [LARGE SCALE GENOMIC DNA]</scope>
    <source>
        <strain evidence="2">0111107301</strain>
        <tissue evidence="2">Whole body</tissue>
    </source>
</reference>
<evidence type="ECO:0000313" key="3">
    <source>
        <dbReference type="Proteomes" id="UP000053105"/>
    </source>
</evidence>
<keyword evidence="1" id="KW-0812">Transmembrane</keyword>
<gene>
    <name evidence="2" type="ORF">WN51_03269</name>
</gene>
<protein>
    <submittedName>
        <fullName evidence="2">Uncharacterized protein</fullName>
    </submittedName>
</protein>
<dbReference type="EMBL" id="KQ435822">
    <property type="protein sequence ID" value="KOX72287.1"/>
    <property type="molecule type" value="Genomic_DNA"/>
</dbReference>
<dbReference type="AlphaFoldDB" id="A0A0M8ZWD7"/>
<keyword evidence="1" id="KW-0472">Membrane</keyword>
<organism evidence="2 3">
    <name type="scientific">Melipona quadrifasciata</name>
    <dbReference type="NCBI Taxonomy" id="166423"/>
    <lineage>
        <taxon>Eukaryota</taxon>
        <taxon>Metazoa</taxon>
        <taxon>Ecdysozoa</taxon>
        <taxon>Arthropoda</taxon>
        <taxon>Hexapoda</taxon>
        <taxon>Insecta</taxon>
        <taxon>Pterygota</taxon>
        <taxon>Neoptera</taxon>
        <taxon>Endopterygota</taxon>
        <taxon>Hymenoptera</taxon>
        <taxon>Apocrita</taxon>
        <taxon>Aculeata</taxon>
        <taxon>Apoidea</taxon>
        <taxon>Anthophila</taxon>
        <taxon>Apidae</taxon>
        <taxon>Melipona</taxon>
    </lineage>
</organism>
<accession>A0A0M8ZWD7</accession>
<evidence type="ECO:0000256" key="1">
    <source>
        <dbReference type="SAM" id="Phobius"/>
    </source>
</evidence>
<keyword evidence="3" id="KW-1185">Reference proteome</keyword>